<gene>
    <name evidence="3" type="ORF">HMPREF1171_02578</name>
</gene>
<protein>
    <recommendedName>
        <fullName evidence="2">Haem-binding uptake Tiki superfamily ChaN domain-containing protein</fullName>
    </recommendedName>
</protein>
<accession>K1K6T8</accession>
<feature type="chain" id="PRO_5003849819" description="Haem-binding uptake Tiki superfamily ChaN domain-containing protein" evidence="1">
    <location>
        <begin position="22"/>
        <end position="327"/>
    </location>
</feature>
<dbReference type="PATRIC" id="fig|1073377.4.peg.2626"/>
<dbReference type="Gene3D" id="3.40.50.11550">
    <property type="match status" value="1"/>
</dbReference>
<feature type="signal peptide" evidence="1">
    <location>
        <begin position="1"/>
        <end position="21"/>
    </location>
</feature>
<evidence type="ECO:0000313" key="4">
    <source>
        <dbReference type="Proteomes" id="UP000005149"/>
    </source>
</evidence>
<keyword evidence="4" id="KW-1185">Reference proteome</keyword>
<evidence type="ECO:0000256" key="1">
    <source>
        <dbReference type="SAM" id="SignalP"/>
    </source>
</evidence>
<dbReference type="PROSITE" id="PS51257">
    <property type="entry name" value="PROKAR_LIPOPROTEIN"/>
    <property type="match status" value="1"/>
</dbReference>
<reference evidence="3 4" key="1">
    <citation type="submission" date="2012-06" db="EMBL/GenBank/DDBJ databases">
        <title>The Genome Sequence of Aeromonas hydrophila SSU.</title>
        <authorList>
            <consortium name="The Broad Institute Genome Sequencing Platform"/>
            <person name="Earl A."/>
            <person name="Ward D."/>
            <person name="Feldgarden M."/>
            <person name="Gevers D."/>
            <person name="Chopra A."/>
            <person name="Walker B."/>
            <person name="Young S.K."/>
            <person name="Zeng Q."/>
            <person name="Gargeya S."/>
            <person name="Fitzgerald M."/>
            <person name="Haas B."/>
            <person name="Abouelleil A."/>
            <person name="Alvarado L."/>
            <person name="Arachchi H.M."/>
            <person name="Berlin A.M."/>
            <person name="Chapman S.B."/>
            <person name="Goldberg J."/>
            <person name="Griggs A."/>
            <person name="Gujja S."/>
            <person name="Hansen M."/>
            <person name="Howarth C."/>
            <person name="Imamovic A."/>
            <person name="Larimer J."/>
            <person name="McCowan C."/>
            <person name="Montmayeur A."/>
            <person name="Murphy C."/>
            <person name="Neiman D."/>
            <person name="Pearson M."/>
            <person name="Priest M."/>
            <person name="Roberts A."/>
            <person name="Saif S."/>
            <person name="Shea T."/>
            <person name="Sisk P."/>
            <person name="Sykes S."/>
            <person name="Wortman J."/>
            <person name="Nusbaum C."/>
            <person name="Birren B."/>
        </authorList>
    </citation>
    <scope>NUCLEOTIDE SEQUENCE [LARGE SCALE GENOMIC DNA]</scope>
    <source>
        <strain evidence="3 4">SSU</strain>
    </source>
</reference>
<sequence>MTRLLPLLTLPLLLAACATTAPVNDAGTLYHYQLKATQGDALTLEQALARVADADIVLVGELHTHPAVHLLQARMLAGLADTAQADGRPLVLSMEQFSRADQPVLDAYLAGRIGEAALIRDGNAWPNYPSDYRPLVEFAKAHHLPVIAANAPKPLVSCVGQEGPAWLDQLPASRRSLLARTLTLGDDPYRQKFMASLHHGDADGNARRFAAQTSWDDTMAESMVDYLRSHPGRRIMHIAGNFHVEGGLGLASRIASRNPALKVALVVPELTAQQAGKEQAAAAGRVADVRVGIAPLPERWLNADEMKQDMGALHQSRSRDCSQWLQP</sequence>
<dbReference type="RefSeq" id="WP_005304084.1">
    <property type="nucleotide sequence ID" value="NZ_JBGXAK010000009.1"/>
</dbReference>
<name>K1K6T8_9GAMM</name>
<dbReference type="InterPro" id="IPR007314">
    <property type="entry name" value="Cofac_haem-bd_dom"/>
</dbReference>
<evidence type="ECO:0000313" key="3">
    <source>
        <dbReference type="EMBL" id="EKB27424.1"/>
    </source>
</evidence>
<dbReference type="Pfam" id="PF04187">
    <property type="entry name" value="Cofac_haem_bdg"/>
    <property type="match status" value="1"/>
</dbReference>
<dbReference type="SUPFAM" id="SSF159501">
    <property type="entry name" value="EreA/ChaN-like"/>
    <property type="match status" value="1"/>
</dbReference>
<proteinExistence type="predicted"/>
<comment type="caution">
    <text evidence="3">The sequence shown here is derived from an EMBL/GenBank/DDBJ whole genome shotgun (WGS) entry which is preliminary data.</text>
</comment>
<feature type="domain" description="Haem-binding uptake Tiki superfamily ChaN" evidence="2">
    <location>
        <begin position="48"/>
        <end position="254"/>
    </location>
</feature>
<keyword evidence="1" id="KW-0732">Signal</keyword>
<dbReference type="HOGENOM" id="CLU_035488_0_0_6"/>
<dbReference type="EMBL" id="AGWR01000021">
    <property type="protein sequence ID" value="EKB27424.1"/>
    <property type="molecule type" value="Genomic_DNA"/>
</dbReference>
<dbReference type="Proteomes" id="UP000005149">
    <property type="component" value="Unassembled WGS sequence"/>
</dbReference>
<organism evidence="3 4">
    <name type="scientific">Aeromonas dhakensis</name>
    <dbReference type="NCBI Taxonomy" id="196024"/>
    <lineage>
        <taxon>Bacteria</taxon>
        <taxon>Pseudomonadati</taxon>
        <taxon>Pseudomonadota</taxon>
        <taxon>Gammaproteobacteria</taxon>
        <taxon>Aeromonadales</taxon>
        <taxon>Aeromonadaceae</taxon>
        <taxon>Aeromonas</taxon>
    </lineage>
</organism>
<dbReference type="CDD" id="cd14727">
    <property type="entry name" value="ChanN-like"/>
    <property type="match status" value="1"/>
</dbReference>
<evidence type="ECO:0000259" key="2">
    <source>
        <dbReference type="Pfam" id="PF04187"/>
    </source>
</evidence>
<dbReference type="AlphaFoldDB" id="K1K6T8"/>